<dbReference type="EMBL" id="JAWIZZ010000047">
    <property type="protein sequence ID" value="KAK5779617.1"/>
    <property type="molecule type" value="Genomic_DNA"/>
</dbReference>
<protein>
    <submittedName>
        <fullName evidence="1">Uncharacterized protein</fullName>
    </submittedName>
</protein>
<dbReference type="AlphaFoldDB" id="A0AAN7WQG4"/>
<gene>
    <name evidence="1" type="ORF">RI543_003509</name>
</gene>
<evidence type="ECO:0000313" key="2">
    <source>
        <dbReference type="Proteomes" id="UP001306508"/>
    </source>
</evidence>
<proteinExistence type="predicted"/>
<reference evidence="2" key="1">
    <citation type="submission" date="2023-07" db="EMBL/GenBank/DDBJ databases">
        <title>A draft genome of Kazachstania heterogenica Y-27499.</title>
        <authorList>
            <person name="Donic C."/>
            <person name="Kralova J.S."/>
            <person name="Fidel L."/>
            <person name="Ben-Dor S."/>
            <person name="Jung S."/>
        </authorList>
    </citation>
    <scope>NUCLEOTIDE SEQUENCE [LARGE SCALE GENOMIC DNA]</scope>
    <source>
        <strain evidence="2">Y27499</strain>
    </source>
</reference>
<accession>A0AAN7WQG4</accession>
<sequence>MNSTRIFDSEALRQHFLLDPQDTTNRILMSTILVTKKISETYDKPRCPIVVPISVSNKGYRLKLEQCESSLLPERTQE</sequence>
<evidence type="ECO:0000313" key="1">
    <source>
        <dbReference type="EMBL" id="KAK5779617.1"/>
    </source>
</evidence>
<name>A0AAN7WQG4_9SACH</name>
<comment type="caution">
    <text evidence="1">The sequence shown here is derived from an EMBL/GenBank/DDBJ whole genome shotgun (WGS) entry which is preliminary data.</text>
</comment>
<organism evidence="1 2">
    <name type="scientific">Arxiozyma heterogenica</name>
    <dbReference type="NCBI Taxonomy" id="278026"/>
    <lineage>
        <taxon>Eukaryota</taxon>
        <taxon>Fungi</taxon>
        <taxon>Dikarya</taxon>
        <taxon>Ascomycota</taxon>
        <taxon>Saccharomycotina</taxon>
        <taxon>Saccharomycetes</taxon>
        <taxon>Saccharomycetales</taxon>
        <taxon>Saccharomycetaceae</taxon>
        <taxon>Arxiozyma</taxon>
    </lineage>
</organism>
<keyword evidence="2" id="KW-1185">Reference proteome</keyword>
<dbReference type="Proteomes" id="UP001306508">
    <property type="component" value="Unassembled WGS sequence"/>
</dbReference>